<dbReference type="OrthoDB" id="4565990at2"/>
<name>A0A7K0CZ33_9NOCA</name>
<feature type="region of interest" description="Disordered" evidence="1">
    <location>
        <begin position="263"/>
        <end position="562"/>
    </location>
</feature>
<feature type="compositionally biased region" description="Low complexity" evidence="1">
    <location>
        <begin position="321"/>
        <end position="338"/>
    </location>
</feature>
<evidence type="ECO:0000313" key="2">
    <source>
        <dbReference type="EMBL" id="MQY18192.1"/>
    </source>
</evidence>
<feature type="compositionally biased region" description="Low complexity" evidence="1">
    <location>
        <begin position="265"/>
        <end position="282"/>
    </location>
</feature>
<comment type="caution">
    <text evidence="2">The sequence shown here is derived from an EMBL/GenBank/DDBJ whole genome shotgun (WGS) entry which is preliminary data.</text>
</comment>
<evidence type="ECO:0000256" key="1">
    <source>
        <dbReference type="SAM" id="MobiDB-lite"/>
    </source>
</evidence>
<gene>
    <name evidence="2" type="ORF">NRB20_12610</name>
</gene>
<feature type="compositionally biased region" description="Basic and acidic residues" evidence="1">
    <location>
        <begin position="415"/>
        <end position="435"/>
    </location>
</feature>
<dbReference type="RefSeq" id="WP_153408266.1">
    <property type="nucleotide sequence ID" value="NZ_WEGK01000002.1"/>
</dbReference>
<protein>
    <recommendedName>
        <fullName evidence="4">PPE family domain-containing protein</fullName>
    </recommendedName>
</protein>
<accession>A0A7K0CZ33</accession>
<feature type="region of interest" description="Disordered" evidence="1">
    <location>
        <begin position="40"/>
        <end position="66"/>
    </location>
</feature>
<feature type="compositionally biased region" description="Polar residues" evidence="1">
    <location>
        <begin position="307"/>
        <end position="320"/>
    </location>
</feature>
<feature type="compositionally biased region" description="Polar residues" evidence="1">
    <location>
        <begin position="53"/>
        <end position="63"/>
    </location>
</feature>
<feature type="compositionally biased region" description="Basic and acidic residues" evidence="1">
    <location>
        <begin position="531"/>
        <end position="549"/>
    </location>
</feature>
<feature type="compositionally biased region" description="Low complexity" evidence="1">
    <location>
        <begin position="498"/>
        <end position="507"/>
    </location>
</feature>
<reference evidence="2 3" key="1">
    <citation type="submission" date="2019-10" db="EMBL/GenBank/DDBJ databases">
        <title>Nocardia macrotermitis sp. nov. and Nocardia aurantia sp. nov., isolated from the gut of fungus growing-termite Macrotermes natalensis.</title>
        <authorList>
            <person name="Benndorf R."/>
            <person name="Schwitalla J."/>
            <person name="Martin K."/>
            <person name="De Beer W."/>
            <person name="Kaster A.-K."/>
            <person name="Vollmers J."/>
            <person name="Poulsen M."/>
            <person name="Beemelmanns C."/>
        </authorList>
    </citation>
    <scope>NUCLEOTIDE SEQUENCE [LARGE SCALE GENOMIC DNA]</scope>
    <source>
        <strain evidence="2 3">RB20</strain>
    </source>
</reference>
<organism evidence="2 3">
    <name type="scientific">Nocardia macrotermitis</name>
    <dbReference type="NCBI Taxonomy" id="2585198"/>
    <lineage>
        <taxon>Bacteria</taxon>
        <taxon>Bacillati</taxon>
        <taxon>Actinomycetota</taxon>
        <taxon>Actinomycetes</taxon>
        <taxon>Mycobacteriales</taxon>
        <taxon>Nocardiaceae</taxon>
        <taxon>Nocardia</taxon>
    </lineage>
</organism>
<dbReference type="EMBL" id="WEGK01000002">
    <property type="protein sequence ID" value="MQY18192.1"/>
    <property type="molecule type" value="Genomic_DNA"/>
</dbReference>
<feature type="region of interest" description="Disordered" evidence="1">
    <location>
        <begin position="1"/>
        <end position="28"/>
    </location>
</feature>
<feature type="compositionally biased region" description="Low complexity" evidence="1">
    <location>
        <begin position="455"/>
        <end position="489"/>
    </location>
</feature>
<dbReference type="Proteomes" id="UP000438448">
    <property type="component" value="Unassembled WGS sequence"/>
</dbReference>
<evidence type="ECO:0008006" key="4">
    <source>
        <dbReference type="Google" id="ProtNLM"/>
    </source>
</evidence>
<feature type="compositionally biased region" description="Low complexity" evidence="1">
    <location>
        <begin position="293"/>
        <end position="306"/>
    </location>
</feature>
<feature type="compositionally biased region" description="Gly residues" evidence="1">
    <location>
        <begin position="360"/>
        <end position="374"/>
    </location>
</feature>
<dbReference type="AlphaFoldDB" id="A0A7K0CZ33"/>
<feature type="compositionally biased region" description="Low complexity" evidence="1">
    <location>
        <begin position="375"/>
        <end position="404"/>
    </location>
</feature>
<feature type="compositionally biased region" description="Polar residues" evidence="1">
    <location>
        <begin position="339"/>
        <end position="348"/>
    </location>
</feature>
<evidence type="ECO:0000313" key="3">
    <source>
        <dbReference type="Proteomes" id="UP000438448"/>
    </source>
</evidence>
<proteinExistence type="predicted"/>
<keyword evidence="3" id="KW-1185">Reference proteome</keyword>
<sequence>MGDSNDPQSPAPFLPNSPITTFQSGIPGVMSAQDIQKVQDAQRKVAESAAQAKAQNSQLSSLGAGTDPDYAKTDEHFAKMSHEEIYAAVHGKADGSGGMDVAGLQQLRKNWFDAASDLENLSTFNLLGMNNIFNHGLWDGVSGTAAHAASERVANAANQIGQVFAAVSQRLDSMAWAAEAIKLAVQPPPAGAANVTVNPDDPNQSILPGLINPAYADKLETQRKAARDAAVHAMEMLYTPSYPPAGSGIASYVDVPKVTHIGSDTTTSAPSNTTSAPNNANSQHGTEPAAAKPDSQQQDQQPSSDPTNSHSTGTTPAGLNSATTPQSTSQSPTSTTTAGYSPSTQAPGSANAAASDGFFSPGGGSKSSTGGGAGKSLPGVPGNATAAGAARAASAAAAGVNAARMPTGSMAPHAGKSDKQDEKEHFSPDYLRRVAPDWTAGLETPAAVIGPDSVAAQEDSAAETSQASAAAPRRQAPAFTEVASAAPTSDSPPPRTPDTPTESTTAEPPQPAKIDPALSSLFSEYGWGTDSSKKTTDTDSNSTDREKPAEANTADKTPETGR</sequence>